<dbReference type="PATRIC" id="fig|1227497.3.peg.4146"/>
<protein>
    <submittedName>
        <fullName evidence="1">Uncharacterized protein</fullName>
    </submittedName>
</protein>
<name>L9WXF7_9EURY</name>
<evidence type="ECO:0000313" key="1">
    <source>
        <dbReference type="EMBL" id="ELY54155.1"/>
    </source>
</evidence>
<sequence>MSWRREPPELEDVEPPLAAPPELEDELEELELVEYFVEELELLGCFTSVPNSVQFEHTSSFAPSTLIVFGDDVSVPHISH</sequence>
<dbReference type="STRING" id="1227497.C491_20227"/>
<dbReference type="InterPro" id="IPR058451">
    <property type="entry name" value="DUF8138"/>
</dbReference>
<dbReference type="AlphaFoldDB" id="L9WXF7"/>
<comment type="caution">
    <text evidence="1">The sequence shown here is derived from an EMBL/GenBank/DDBJ whole genome shotgun (WGS) entry which is preliminary data.</text>
</comment>
<evidence type="ECO:0000313" key="2">
    <source>
        <dbReference type="Proteomes" id="UP000011688"/>
    </source>
</evidence>
<dbReference type="OrthoDB" id="382822at2157"/>
<dbReference type="EMBL" id="AOIB01000038">
    <property type="protein sequence ID" value="ELY54155.1"/>
    <property type="molecule type" value="Genomic_DNA"/>
</dbReference>
<dbReference type="Pfam" id="PF26459">
    <property type="entry name" value="DUF8138"/>
    <property type="match status" value="1"/>
</dbReference>
<keyword evidence="2" id="KW-1185">Reference proteome</keyword>
<gene>
    <name evidence="1" type="ORF">C491_20227</name>
</gene>
<reference evidence="1 2" key="1">
    <citation type="journal article" date="2014" name="PLoS Genet.">
        <title>Phylogenetically driven sequencing of extremely halophilic archaea reveals strategies for static and dynamic osmo-response.</title>
        <authorList>
            <person name="Becker E.A."/>
            <person name="Seitzer P.M."/>
            <person name="Tritt A."/>
            <person name="Larsen D."/>
            <person name="Krusor M."/>
            <person name="Yao A.I."/>
            <person name="Wu D."/>
            <person name="Madern D."/>
            <person name="Eisen J.A."/>
            <person name="Darling A.E."/>
            <person name="Facciotti M.T."/>
        </authorList>
    </citation>
    <scope>NUCLEOTIDE SEQUENCE [LARGE SCALE GENOMIC DNA]</scope>
    <source>
        <strain evidence="1 2">DSM 10524</strain>
    </source>
</reference>
<dbReference type="eggNOG" id="arCOG11915">
    <property type="taxonomic scope" value="Archaea"/>
</dbReference>
<organism evidence="1 2">
    <name type="scientific">Natronococcus amylolyticus DSM 10524</name>
    <dbReference type="NCBI Taxonomy" id="1227497"/>
    <lineage>
        <taxon>Archaea</taxon>
        <taxon>Methanobacteriati</taxon>
        <taxon>Methanobacteriota</taxon>
        <taxon>Stenosarchaea group</taxon>
        <taxon>Halobacteria</taxon>
        <taxon>Halobacteriales</taxon>
        <taxon>Natrialbaceae</taxon>
        <taxon>Natronococcus</taxon>
    </lineage>
</organism>
<proteinExistence type="predicted"/>
<dbReference type="Proteomes" id="UP000011688">
    <property type="component" value="Unassembled WGS sequence"/>
</dbReference>
<accession>L9WXF7</accession>